<evidence type="ECO:0000313" key="2">
    <source>
        <dbReference type="Proteomes" id="UP000196655"/>
    </source>
</evidence>
<evidence type="ECO:0000313" key="1">
    <source>
        <dbReference type="EMBL" id="OWJ67253.1"/>
    </source>
</evidence>
<keyword evidence="2" id="KW-1185">Reference proteome</keyword>
<evidence type="ECO:0008006" key="3">
    <source>
        <dbReference type="Google" id="ProtNLM"/>
    </source>
</evidence>
<dbReference type="InterPro" id="IPR035093">
    <property type="entry name" value="RelE/ParE_toxin_dom_sf"/>
</dbReference>
<comment type="caution">
    <text evidence="1">The sequence shown here is derived from an EMBL/GenBank/DDBJ whole genome shotgun (WGS) entry which is preliminary data.</text>
</comment>
<organism evidence="1 2">
    <name type="scientific">Inquilinus limosus</name>
    <dbReference type="NCBI Taxonomy" id="171674"/>
    <lineage>
        <taxon>Bacteria</taxon>
        <taxon>Pseudomonadati</taxon>
        <taxon>Pseudomonadota</taxon>
        <taxon>Alphaproteobacteria</taxon>
        <taxon>Rhodospirillales</taxon>
        <taxon>Rhodospirillaceae</taxon>
        <taxon>Inquilinus</taxon>
    </lineage>
</organism>
<sequence length="115" mass="13455">MRRYRVRRAPGVTRDLDLIEDHLVRVYQDLGDDVANAVERAASRIDDALAYMRTFETHPHRGTEHPRIRPGIRTVTDKSFVFYFEIDEPVSEVRILAVFFGGADHRRQILGRLRH</sequence>
<gene>
    <name evidence="1" type="ORF">BWR60_10670</name>
</gene>
<name>A0A211ZPP6_9PROT</name>
<dbReference type="Proteomes" id="UP000196655">
    <property type="component" value="Unassembled WGS sequence"/>
</dbReference>
<reference evidence="2" key="1">
    <citation type="submission" date="2017-05" db="EMBL/GenBank/DDBJ databases">
        <authorList>
            <person name="Macchi M."/>
            <person name="Festa S."/>
            <person name="Coppotelli B.M."/>
            <person name="Morelli I.S."/>
        </authorList>
    </citation>
    <scope>NUCLEOTIDE SEQUENCE [LARGE SCALE GENOMIC DNA]</scope>
    <source>
        <strain evidence="2">I</strain>
    </source>
</reference>
<dbReference type="RefSeq" id="WP_088150998.1">
    <property type="nucleotide sequence ID" value="NZ_NHON01000015.1"/>
</dbReference>
<dbReference type="OrthoDB" id="7724949at2"/>
<accession>A0A211ZPP6</accession>
<dbReference type="Gene3D" id="3.30.2310.20">
    <property type="entry name" value="RelE-like"/>
    <property type="match status" value="1"/>
</dbReference>
<dbReference type="EMBL" id="NHON01000015">
    <property type="protein sequence ID" value="OWJ67253.1"/>
    <property type="molecule type" value="Genomic_DNA"/>
</dbReference>
<protein>
    <recommendedName>
        <fullName evidence="3">KluB</fullName>
    </recommendedName>
</protein>
<proteinExistence type="predicted"/>
<dbReference type="AlphaFoldDB" id="A0A211ZPP6"/>